<reference evidence="2" key="1">
    <citation type="journal article" date="2014" name="Science">
        <title>Ancient hybridizations among the ancestral genomes of bread wheat.</title>
        <authorList>
            <consortium name="International Wheat Genome Sequencing Consortium,"/>
            <person name="Marcussen T."/>
            <person name="Sandve S.R."/>
            <person name="Heier L."/>
            <person name="Spannagl M."/>
            <person name="Pfeifer M."/>
            <person name="Jakobsen K.S."/>
            <person name="Wulff B.B."/>
            <person name="Steuernagel B."/>
            <person name="Mayer K.F."/>
            <person name="Olsen O.A."/>
        </authorList>
    </citation>
    <scope>NUCLEOTIDE SEQUENCE [LARGE SCALE GENOMIC DNA]</scope>
    <source>
        <strain evidence="2">cv. AL8/78</strain>
    </source>
</reference>
<dbReference type="CDD" id="cd00121">
    <property type="entry name" value="MATH"/>
    <property type="match status" value="1"/>
</dbReference>
<reference evidence="1" key="5">
    <citation type="journal article" date="2021" name="G3 (Bethesda)">
        <title>Aegilops tauschii genome assembly Aet v5.0 features greater sequence contiguity and improved annotation.</title>
        <authorList>
            <person name="Wang L."/>
            <person name="Zhu T."/>
            <person name="Rodriguez J.C."/>
            <person name="Deal K.R."/>
            <person name="Dubcovsky J."/>
            <person name="McGuire P.E."/>
            <person name="Lux T."/>
            <person name="Spannagl M."/>
            <person name="Mayer K.F.X."/>
            <person name="Baldrich P."/>
            <person name="Meyers B.C."/>
            <person name="Huo N."/>
            <person name="Gu Y.Q."/>
            <person name="Zhou H."/>
            <person name="Devos K.M."/>
            <person name="Bennetzen J.L."/>
            <person name="Unver T."/>
            <person name="Budak H."/>
            <person name="Gulick P.J."/>
            <person name="Galiba G."/>
            <person name="Kalapos B."/>
            <person name="Nelson D.R."/>
            <person name="Li P."/>
            <person name="You F.M."/>
            <person name="Luo M.C."/>
            <person name="Dvorak J."/>
        </authorList>
    </citation>
    <scope>NUCLEOTIDE SEQUENCE [LARGE SCALE GENOMIC DNA]</scope>
    <source>
        <strain evidence="1">cv. AL8/78</strain>
    </source>
</reference>
<reference evidence="2" key="2">
    <citation type="journal article" date="2017" name="Nat. Plants">
        <title>The Aegilops tauschii genome reveals multiple impacts of transposons.</title>
        <authorList>
            <person name="Zhao G."/>
            <person name="Zou C."/>
            <person name="Li K."/>
            <person name="Wang K."/>
            <person name="Li T."/>
            <person name="Gao L."/>
            <person name="Zhang X."/>
            <person name="Wang H."/>
            <person name="Yang Z."/>
            <person name="Liu X."/>
            <person name="Jiang W."/>
            <person name="Mao L."/>
            <person name="Kong X."/>
            <person name="Jiao Y."/>
            <person name="Jia J."/>
        </authorList>
    </citation>
    <scope>NUCLEOTIDE SEQUENCE [LARGE SCALE GENOMIC DNA]</scope>
    <source>
        <strain evidence="2">cv. AL8/78</strain>
    </source>
</reference>
<evidence type="ECO:0000313" key="1">
    <source>
        <dbReference type="EnsemblPlants" id="AET7Gv20131100.1"/>
    </source>
</evidence>
<dbReference type="Proteomes" id="UP000015105">
    <property type="component" value="Chromosome 7D"/>
</dbReference>
<accession>A0A453QHN7</accession>
<dbReference type="InterPro" id="IPR008974">
    <property type="entry name" value="TRAF-like"/>
</dbReference>
<name>A0A453QHN7_AEGTS</name>
<dbReference type="SUPFAM" id="SSF49599">
    <property type="entry name" value="TRAF domain-like"/>
    <property type="match status" value="1"/>
</dbReference>
<dbReference type="InterPro" id="IPR002083">
    <property type="entry name" value="MATH/TRAF_dom"/>
</dbReference>
<reference evidence="1" key="3">
    <citation type="journal article" date="2017" name="Nature">
        <title>Genome sequence of the progenitor of the wheat D genome Aegilops tauschii.</title>
        <authorList>
            <person name="Luo M.C."/>
            <person name="Gu Y.Q."/>
            <person name="Puiu D."/>
            <person name="Wang H."/>
            <person name="Twardziok S.O."/>
            <person name="Deal K.R."/>
            <person name="Huo N."/>
            <person name="Zhu T."/>
            <person name="Wang L."/>
            <person name="Wang Y."/>
            <person name="McGuire P.E."/>
            <person name="Liu S."/>
            <person name="Long H."/>
            <person name="Ramasamy R.K."/>
            <person name="Rodriguez J.C."/>
            <person name="Van S.L."/>
            <person name="Yuan L."/>
            <person name="Wang Z."/>
            <person name="Xia Z."/>
            <person name="Xiao L."/>
            <person name="Anderson O.D."/>
            <person name="Ouyang S."/>
            <person name="Liang Y."/>
            <person name="Zimin A.V."/>
            <person name="Pertea G."/>
            <person name="Qi P."/>
            <person name="Bennetzen J.L."/>
            <person name="Dai X."/>
            <person name="Dawson M.W."/>
            <person name="Muller H.G."/>
            <person name="Kugler K."/>
            <person name="Rivarola-Duarte L."/>
            <person name="Spannagl M."/>
            <person name="Mayer K.F.X."/>
            <person name="Lu F.H."/>
            <person name="Bevan M.W."/>
            <person name="Leroy P."/>
            <person name="Li P."/>
            <person name="You F.M."/>
            <person name="Sun Q."/>
            <person name="Liu Z."/>
            <person name="Lyons E."/>
            <person name="Wicker T."/>
            <person name="Salzberg S.L."/>
            <person name="Devos K.M."/>
            <person name="Dvorak J."/>
        </authorList>
    </citation>
    <scope>NUCLEOTIDE SEQUENCE [LARGE SCALE GENOMIC DNA]</scope>
    <source>
        <strain evidence="1">cv. AL8/78</strain>
    </source>
</reference>
<organism evidence="1 2">
    <name type="scientific">Aegilops tauschii subsp. strangulata</name>
    <name type="common">Goatgrass</name>
    <dbReference type="NCBI Taxonomy" id="200361"/>
    <lineage>
        <taxon>Eukaryota</taxon>
        <taxon>Viridiplantae</taxon>
        <taxon>Streptophyta</taxon>
        <taxon>Embryophyta</taxon>
        <taxon>Tracheophyta</taxon>
        <taxon>Spermatophyta</taxon>
        <taxon>Magnoliopsida</taxon>
        <taxon>Liliopsida</taxon>
        <taxon>Poales</taxon>
        <taxon>Poaceae</taxon>
        <taxon>BOP clade</taxon>
        <taxon>Pooideae</taxon>
        <taxon>Triticodae</taxon>
        <taxon>Triticeae</taxon>
        <taxon>Triticinae</taxon>
        <taxon>Aegilops</taxon>
    </lineage>
</organism>
<dbReference type="Gramene" id="AET7Gv20131100.1">
    <property type="protein sequence ID" value="AET7Gv20131100.1"/>
    <property type="gene ID" value="AET7Gv20131100"/>
</dbReference>
<keyword evidence="2" id="KW-1185">Reference proteome</keyword>
<protein>
    <submittedName>
        <fullName evidence="1">Uncharacterized protein</fullName>
    </submittedName>
</protein>
<sequence>IRHGKIGHATATFKMSILDMGLKPSCTKISPQGLRFTNYWGLLVCDYGGWEEFINREDLDKEKHLKDDCLSILCDVTVDLGLHTTDYDGEIVVAEEPIVTRKLDLNKQAGVKTKVSDRHTMDAHWWQRLFCCFTTI</sequence>
<proteinExistence type="predicted"/>
<dbReference type="EnsemblPlants" id="AET7Gv20131100.1">
    <property type="protein sequence ID" value="AET7Gv20131100.1"/>
    <property type="gene ID" value="AET7Gv20131100"/>
</dbReference>
<dbReference type="STRING" id="200361.A0A453QHN7"/>
<reference evidence="1" key="4">
    <citation type="submission" date="2019-03" db="UniProtKB">
        <authorList>
            <consortium name="EnsemblPlants"/>
        </authorList>
    </citation>
    <scope>IDENTIFICATION</scope>
</reference>
<evidence type="ECO:0000313" key="2">
    <source>
        <dbReference type="Proteomes" id="UP000015105"/>
    </source>
</evidence>
<dbReference type="AlphaFoldDB" id="A0A453QHN7"/>
<dbReference type="Gene3D" id="2.60.210.10">
    <property type="entry name" value="Apoptosis, Tumor Necrosis Factor Receptor Associated Protein 2, Chain A"/>
    <property type="match status" value="1"/>
</dbReference>